<dbReference type="SUPFAM" id="SSF56801">
    <property type="entry name" value="Acetyl-CoA synthetase-like"/>
    <property type="match status" value="1"/>
</dbReference>
<dbReference type="SUPFAM" id="SSF52777">
    <property type="entry name" value="CoA-dependent acyltransferases"/>
    <property type="match status" value="2"/>
</dbReference>
<keyword evidence="3" id="KW-0597">Phosphoprotein</keyword>
<dbReference type="PROSITE" id="PS50075">
    <property type="entry name" value="CARRIER"/>
    <property type="match status" value="1"/>
</dbReference>
<dbReference type="SUPFAM" id="SSF47336">
    <property type="entry name" value="ACP-like"/>
    <property type="match status" value="1"/>
</dbReference>
<dbReference type="Pfam" id="PF00550">
    <property type="entry name" value="PP-binding"/>
    <property type="match status" value="1"/>
</dbReference>
<dbReference type="GO" id="GO:0005737">
    <property type="term" value="C:cytoplasm"/>
    <property type="evidence" value="ECO:0007669"/>
    <property type="project" value="TreeGrafter"/>
</dbReference>
<dbReference type="InterPro" id="IPR001242">
    <property type="entry name" value="Condensation_dom"/>
</dbReference>
<proteinExistence type="predicted"/>
<reference evidence="6" key="1">
    <citation type="submission" date="2023-02" db="EMBL/GenBank/DDBJ databases">
        <title>Nocardiopsis ansamitocini NBRC 112285.</title>
        <authorList>
            <person name="Ichikawa N."/>
            <person name="Sato H."/>
            <person name="Tonouchi N."/>
        </authorList>
    </citation>
    <scope>NUCLEOTIDE SEQUENCE</scope>
    <source>
        <strain evidence="6">NBRC 112285</strain>
    </source>
</reference>
<dbReference type="Pfam" id="PF13193">
    <property type="entry name" value="AMP-binding_C"/>
    <property type="match status" value="1"/>
</dbReference>
<evidence type="ECO:0000256" key="2">
    <source>
        <dbReference type="ARBA" id="ARBA00022450"/>
    </source>
</evidence>
<protein>
    <recommendedName>
        <fullName evidence="5">Carrier domain-containing protein</fullName>
    </recommendedName>
</protein>
<dbReference type="Gene3D" id="3.30.300.30">
    <property type="match status" value="1"/>
</dbReference>
<comment type="caution">
    <text evidence="6">The sequence shown here is derived from an EMBL/GenBank/DDBJ whole genome shotgun (WGS) entry which is preliminary data.</text>
</comment>
<evidence type="ECO:0000256" key="1">
    <source>
        <dbReference type="ARBA" id="ARBA00001957"/>
    </source>
</evidence>
<dbReference type="Gene3D" id="3.30.559.10">
    <property type="entry name" value="Chloramphenicol acetyltransferase-like domain"/>
    <property type="match status" value="1"/>
</dbReference>
<evidence type="ECO:0000256" key="4">
    <source>
        <dbReference type="SAM" id="MobiDB-lite"/>
    </source>
</evidence>
<dbReference type="RefSeq" id="WP_285761705.1">
    <property type="nucleotide sequence ID" value="NZ_BSQG01000012.1"/>
</dbReference>
<sequence>MSDGAVDALAVQTSFAQQSLWLQHQIDPDLPTYNVTGILRLSGPLDTAVLEAALNLVVDRHEVLRTVFELRDGAPVQIIRRHRPLTVPVSRIRPTDLSQAVKAEAGRLFDLGEGPLLRLSLLRLGQEAHVALLVMHHIITDGVSSTLLLDELAAQYEALLSGMPLEFPEQPIQYADFAVWQRNLLSGAHLARLNGYWTDRLAGLAPLELPADRPRPAVPSGRGAVHRFVMPAALITRLQELGRRRRATLFMVILAGLNVVLARCSGQRDVAVTTPMAGRIRPELESLIGCFVNPTVVRTAVAVEASFGDLLEQVKHNCTGDFDHQEMPFDRVLELARAQRSDADPARVILALQNMGRPVLRAAGLVFEQLDVDTGTAKADLLFDIEPGAGDYPARLEYRTDLFDRSTAERMAASLLTVLDTVASDPSLRLSRIPLPEPVRGRRAIRAGGSAPSEREAATGGRQADPVETQRVVAELPGVEAAAVVIQESTLVAFVVPEPDTRFDGGRLLDLAAERLPDGKVPERFVELEELPRLSSGGIDYGRLAGEKAGQTNSPNGYVAPRTPFEREIASMWAELLDADRVGVHDGFFELGGQSLIAVRLTARILDEFDVELTVRDLYMNDTVAETAWLVMRRIVEE</sequence>
<dbReference type="PANTHER" id="PTHR45527:SF1">
    <property type="entry name" value="FATTY ACID SYNTHASE"/>
    <property type="match status" value="1"/>
</dbReference>
<dbReference type="Gene3D" id="3.30.559.30">
    <property type="entry name" value="Nonribosomal peptide synthetase, condensation domain"/>
    <property type="match status" value="1"/>
</dbReference>
<feature type="domain" description="Carrier" evidence="5">
    <location>
        <begin position="560"/>
        <end position="635"/>
    </location>
</feature>
<name>A0A9W6ULK4_9ACTN</name>
<dbReference type="Proteomes" id="UP001165092">
    <property type="component" value="Unassembled WGS sequence"/>
</dbReference>
<evidence type="ECO:0000313" key="7">
    <source>
        <dbReference type="Proteomes" id="UP001165092"/>
    </source>
</evidence>
<dbReference type="GO" id="GO:0003824">
    <property type="term" value="F:catalytic activity"/>
    <property type="evidence" value="ECO:0007669"/>
    <property type="project" value="InterPro"/>
</dbReference>
<dbReference type="AlphaFoldDB" id="A0A9W6ULK4"/>
<feature type="region of interest" description="Disordered" evidence="4">
    <location>
        <begin position="441"/>
        <end position="466"/>
    </location>
</feature>
<keyword evidence="7" id="KW-1185">Reference proteome</keyword>
<organism evidence="6 7">
    <name type="scientific">Nocardiopsis ansamitocini</name>
    <dbReference type="NCBI Taxonomy" id="1670832"/>
    <lineage>
        <taxon>Bacteria</taxon>
        <taxon>Bacillati</taxon>
        <taxon>Actinomycetota</taxon>
        <taxon>Actinomycetes</taxon>
        <taxon>Streptosporangiales</taxon>
        <taxon>Nocardiopsidaceae</taxon>
        <taxon>Nocardiopsis</taxon>
    </lineage>
</organism>
<dbReference type="InterPro" id="IPR023213">
    <property type="entry name" value="CAT-like_dom_sf"/>
</dbReference>
<dbReference type="GO" id="GO:0031177">
    <property type="term" value="F:phosphopantetheine binding"/>
    <property type="evidence" value="ECO:0007669"/>
    <property type="project" value="InterPro"/>
</dbReference>
<dbReference type="PANTHER" id="PTHR45527">
    <property type="entry name" value="NONRIBOSOMAL PEPTIDE SYNTHETASE"/>
    <property type="match status" value="1"/>
</dbReference>
<dbReference type="EMBL" id="BSQG01000012">
    <property type="protein sequence ID" value="GLU50165.1"/>
    <property type="molecule type" value="Genomic_DNA"/>
</dbReference>
<dbReference type="InterPro" id="IPR045851">
    <property type="entry name" value="AMP-bd_C_sf"/>
</dbReference>
<dbReference type="InterPro" id="IPR009081">
    <property type="entry name" value="PP-bd_ACP"/>
</dbReference>
<dbReference type="InterPro" id="IPR020806">
    <property type="entry name" value="PKS_PP-bd"/>
</dbReference>
<dbReference type="GO" id="GO:0043041">
    <property type="term" value="P:amino acid activation for nonribosomal peptide biosynthetic process"/>
    <property type="evidence" value="ECO:0007669"/>
    <property type="project" value="TreeGrafter"/>
</dbReference>
<comment type="cofactor">
    <cofactor evidence="1">
        <name>pantetheine 4'-phosphate</name>
        <dbReference type="ChEBI" id="CHEBI:47942"/>
    </cofactor>
</comment>
<dbReference type="Pfam" id="PF00668">
    <property type="entry name" value="Condensation"/>
    <property type="match status" value="1"/>
</dbReference>
<gene>
    <name evidence="6" type="ORF">Nans01_45160</name>
</gene>
<dbReference type="GO" id="GO:0044550">
    <property type="term" value="P:secondary metabolite biosynthetic process"/>
    <property type="evidence" value="ECO:0007669"/>
    <property type="project" value="TreeGrafter"/>
</dbReference>
<dbReference type="GO" id="GO:0008610">
    <property type="term" value="P:lipid biosynthetic process"/>
    <property type="evidence" value="ECO:0007669"/>
    <property type="project" value="UniProtKB-ARBA"/>
</dbReference>
<evidence type="ECO:0000256" key="3">
    <source>
        <dbReference type="ARBA" id="ARBA00022553"/>
    </source>
</evidence>
<evidence type="ECO:0000313" key="6">
    <source>
        <dbReference type="EMBL" id="GLU50165.1"/>
    </source>
</evidence>
<dbReference type="InterPro" id="IPR025110">
    <property type="entry name" value="AMP-bd_C"/>
</dbReference>
<dbReference type="CDD" id="cd19531">
    <property type="entry name" value="LCL_NRPS-like"/>
    <property type="match status" value="1"/>
</dbReference>
<dbReference type="Gene3D" id="1.10.1200.10">
    <property type="entry name" value="ACP-like"/>
    <property type="match status" value="1"/>
</dbReference>
<dbReference type="FunFam" id="1.10.1200.10:FF:000005">
    <property type="entry name" value="Nonribosomal peptide synthetase 1"/>
    <property type="match status" value="1"/>
</dbReference>
<evidence type="ECO:0000259" key="5">
    <source>
        <dbReference type="PROSITE" id="PS50075"/>
    </source>
</evidence>
<keyword evidence="2" id="KW-0596">Phosphopantetheine</keyword>
<dbReference type="InterPro" id="IPR036736">
    <property type="entry name" value="ACP-like_sf"/>
</dbReference>
<accession>A0A9W6ULK4</accession>
<dbReference type="SMART" id="SM00823">
    <property type="entry name" value="PKS_PP"/>
    <property type="match status" value="1"/>
</dbReference>